<evidence type="ECO:0000256" key="1">
    <source>
        <dbReference type="SAM" id="MobiDB-lite"/>
    </source>
</evidence>
<dbReference type="EMBL" id="JASEJX010000016">
    <property type="protein sequence ID" value="KAK4513820.1"/>
    <property type="molecule type" value="Genomic_DNA"/>
</dbReference>
<gene>
    <name evidence="2" type="ORF">ATC70_005826</name>
</gene>
<dbReference type="AlphaFoldDB" id="A0AAN7DDG6"/>
<reference evidence="2 3" key="1">
    <citation type="submission" date="2022-11" db="EMBL/GenBank/DDBJ databases">
        <title>Mucor velutinosus strain NIH1002 WGS.</title>
        <authorList>
            <person name="Subramanian P."/>
            <person name="Mullikin J.C."/>
            <person name="Segre J.A."/>
            <person name="Zelazny A.M."/>
        </authorList>
    </citation>
    <scope>NUCLEOTIDE SEQUENCE [LARGE SCALE GENOMIC DNA]</scope>
    <source>
        <strain evidence="2 3">NIH1002</strain>
    </source>
</reference>
<dbReference type="GeneID" id="89949512"/>
<feature type="region of interest" description="Disordered" evidence="1">
    <location>
        <begin position="204"/>
        <end position="232"/>
    </location>
</feature>
<sequence length="657" mass="75277">MDTINQLLGHVQMTGSKSTGDIKGKAYGKTGRIEANNTCVFKKQKLSPSTPTTTHVMHHHHSTVEWSFHPTDTSSCGSAATSQTAGDSLVASSIANDDTSIAFFDYNFVFTTTPELDAYPIEQESEHGNVPLPTGWTLAGRKRSIFELDTNIHTLSELYSTLVDLRNQLPDPVADQVESLYKKKPSLLSTRSSTDYYMSLVSRSGSSNLSSPPGTLLHQTSSMETTDCEQQEQHTSNDYDRLHWIYPDFIFELLVHVYLDCICFTRVQPNKLLKQHRQGDKLNRAYACAIYAYAALHALLCHPEKFGIYPFMHQLAENAYQIAFDLVEFDAMDSVTCETLVIMYQYLLTMGQDGEARNLFCLAQRQMELLLTAQKQHQQDVYRMYAWMAELDWSFALAKFTAPLIEYRQLKMSLDQIKPVMANYTDEQLYIKATKFRIRGLHILLSSQHEQQPFSSSPHTTPPHRQLNQWRTKYLETFLYKRHAHGEEDDHQTTLYTLEDKLALRLHALYFAGMLELHQQHMLKGFEADHRWEPSKELWPDYFSSFGLSFEISTEQRQVEKGLYRSMNAAYGFIQVIRLLLDEGDRCILPQVIDTLSAACTVLYFGNKVVFSDKEMIQKSQEALSFVVHAFLTSTTFAMMECPRIDQFVKKWGALIS</sequence>
<protein>
    <submittedName>
        <fullName evidence="2">Uncharacterized protein</fullName>
    </submittedName>
</protein>
<name>A0AAN7DDG6_9FUNG</name>
<proteinExistence type="predicted"/>
<feature type="compositionally biased region" description="Low complexity" evidence="1">
    <location>
        <begin position="204"/>
        <end position="217"/>
    </location>
</feature>
<comment type="caution">
    <text evidence="2">The sequence shown here is derived from an EMBL/GenBank/DDBJ whole genome shotgun (WGS) entry which is preliminary data.</text>
</comment>
<dbReference type="RefSeq" id="XP_064680486.1">
    <property type="nucleotide sequence ID" value="XM_064825109.1"/>
</dbReference>
<keyword evidence="3" id="KW-1185">Reference proteome</keyword>
<evidence type="ECO:0000313" key="2">
    <source>
        <dbReference type="EMBL" id="KAK4513820.1"/>
    </source>
</evidence>
<dbReference type="Proteomes" id="UP001304243">
    <property type="component" value="Unassembled WGS sequence"/>
</dbReference>
<accession>A0AAN7DDG6</accession>
<organism evidence="2 3">
    <name type="scientific">Mucor velutinosus</name>
    <dbReference type="NCBI Taxonomy" id="708070"/>
    <lineage>
        <taxon>Eukaryota</taxon>
        <taxon>Fungi</taxon>
        <taxon>Fungi incertae sedis</taxon>
        <taxon>Mucoromycota</taxon>
        <taxon>Mucoromycotina</taxon>
        <taxon>Mucoromycetes</taxon>
        <taxon>Mucorales</taxon>
        <taxon>Mucorineae</taxon>
        <taxon>Mucoraceae</taxon>
        <taxon>Mucor</taxon>
    </lineage>
</organism>
<evidence type="ECO:0000313" key="3">
    <source>
        <dbReference type="Proteomes" id="UP001304243"/>
    </source>
</evidence>